<dbReference type="InterPro" id="IPR011051">
    <property type="entry name" value="RmlC_Cupin_sf"/>
</dbReference>
<protein>
    <recommendedName>
        <fullName evidence="5">Cupin domain-containing protein</fullName>
    </recommendedName>
</protein>
<evidence type="ECO:0000313" key="2">
    <source>
        <dbReference type="EMBL" id="RMI17450.1"/>
    </source>
</evidence>
<dbReference type="Proteomes" id="UP000274097">
    <property type="component" value="Unassembled WGS sequence"/>
</dbReference>
<dbReference type="EMBL" id="RFLX01000029">
    <property type="protein sequence ID" value="RMI17450.1"/>
    <property type="molecule type" value="Genomic_DNA"/>
</dbReference>
<dbReference type="Gene3D" id="2.60.120.10">
    <property type="entry name" value="Jelly Rolls"/>
    <property type="match status" value="1"/>
</dbReference>
<evidence type="ECO:0008006" key="5">
    <source>
        <dbReference type="Google" id="ProtNLM"/>
    </source>
</evidence>
<dbReference type="AlphaFoldDB" id="A0A3A9J957"/>
<dbReference type="EMBL" id="RAQU01000114">
    <property type="protein sequence ID" value="RKK02962.1"/>
    <property type="molecule type" value="Genomic_DNA"/>
</dbReference>
<dbReference type="Proteomes" id="UP000278036">
    <property type="component" value="Unassembled WGS sequence"/>
</dbReference>
<dbReference type="InterPro" id="IPR014710">
    <property type="entry name" value="RmlC-like_jellyroll"/>
</dbReference>
<reference evidence="1 4" key="1">
    <citation type="submission" date="2018-09" db="EMBL/GenBank/DDBJ databases">
        <title>Roseomonas sp. nov., isolated from feces of Tibetan antelopes in the Qinghai-Tibet plateau, China.</title>
        <authorList>
            <person name="Tian Z."/>
        </authorList>
    </citation>
    <scope>NUCLEOTIDE SEQUENCE [LARGE SCALE GENOMIC DNA]</scope>
    <source>
        <strain evidence="2 3">Z23</strain>
        <strain evidence="1 4">Z24</strain>
    </source>
</reference>
<evidence type="ECO:0000313" key="1">
    <source>
        <dbReference type="EMBL" id="RKK02962.1"/>
    </source>
</evidence>
<dbReference type="OrthoDB" id="1973590at2"/>
<dbReference type="SUPFAM" id="SSF51182">
    <property type="entry name" value="RmlC-like cupins"/>
    <property type="match status" value="1"/>
</dbReference>
<evidence type="ECO:0000313" key="3">
    <source>
        <dbReference type="Proteomes" id="UP000274097"/>
    </source>
</evidence>
<organism evidence="1 4">
    <name type="scientific">Teichococcus wenyumeiae</name>
    <dbReference type="NCBI Taxonomy" id="2478470"/>
    <lineage>
        <taxon>Bacteria</taxon>
        <taxon>Pseudomonadati</taxon>
        <taxon>Pseudomonadota</taxon>
        <taxon>Alphaproteobacteria</taxon>
        <taxon>Acetobacterales</taxon>
        <taxon>Roseomonadaceae</taxon>
        <taxon>Roseomonas</taxon>
    </lineage>
</organism>
<name>A0A3A9J957_9PROT</name>
<dbReference type="InParanoid" id="A0A3A9J957"/>
<accession>A0A3A9J957</accession>
<evidence type="ECO:0000313" key="4">
    <source>
        <dbReference type="Proteomes" id="UP000278036"/>
    </source>
</evidence>
<keyword evidence="3" id="KW-1185">Reference proteome</keyword>
<sequence length="130" mass="14757">MHGFADAPDDWTKEALRELEANQDNGRVGQQLVSETPLVRVWMINLEPGERLPFHRHVLNYFWTALLPGRARSRYGDGSVRLYEYERGETLHLHFPGGSSMAHDLTNIGDTPIAFVTVEFLDSPNRPLGL</sequence>
<comment type="caution">
    <text evidence="1">The sequence shown here is derived from an EMBL/GenBank/DDBJ whole genome shotgun (WGS) entry which is preliminary data.</text>
</comment>
<proteinExistence type="predicted"/>
<gene>
    <name evidence="1" type="ORF">D6Z83_17060</name>
    <name evidence="2" type="ORF">EBE87_22665</name>
</gene>